<dbReference type="CDD" id="cd06563">
    <property type="entry name" value="GH20_chitobiase-like"/>
    <property type="match status" value="1"/>
</dbReference>
<keyword evidence="7" id="KW-0732">Signal</keyword>
<evidence type="ECO:0000259" key="8">
    <source>
        <dbReference type="Pfam" id="PF00728"/>
    </source>
</evidence>
<dbReference type="AlphaFoldDB" id="A0A7X9RY92"/>
<dbReference type="GO" id="GO:0004563">
    <property type="term" value="F:beta-N-acetylhexosaminidase activity"/>
    <property type="evidence" value="ECO:0007669"/>
    <property type="project" value="UniProtKB-EC"/>
</dbReference>
<feature type="chain" id="PRO_5030872688" description="beta-N-acetylhexosaminidase" evidence="7">
    <location>
        <begin position="19"/>
        <end position="730"/>
    </location>
</feature>
<dbReference type="GO" id="GO:0005975">
    <property type="term" value="P:carbohydrate metabolic process"/>
    <property type="evidence" value="ECO:0007669"/>
    <property type="project" value="InterPro"/>
</dbReference>
<dbReference type="InterPro" id="IPR015883">
    <property type="entry name" value="Glyco_hydro_20_cat"/>
</dbReference>
<dbReference type="GO" id="GO:0030203">
    <property type="term" value="P:glycosaminoglycan metabolic process"/>
    <property type="evidence" value="ECO:0007669"/>
    <property type="project" value="TreeGrafter"/>
</dbReference>
<feature type="active site" description="Proton donor" evidence="6">
    <location>
        <position position="307"/>
    </location>
</feature>
<protein>
    <recommendedName>
        <fullName evidence="3">beta-N-acetylhexosaminidase</fullName>
        <ecNumber evidence="3">3.2.1.52</ecNumber>
    </recommendedName>
</protein>
<evidence type="ECO:0000256" key="1">
    <source>
        <dbReference type="ARBA" id="ARBA00001231"/>
    </source>
</evidence>
<evidence type="ECO:0000259" key="9">
    <source>
        <dbReference type="Pfam" id="PF02838"/>
    </source>
</evidence>
<evidence type="ECO:0000256" key="7">
    <source>
        <dbReference type="SAM" id="SignalP"/>
    </source>
</evidence>
<dbReference type="PRINTS" id="PR00738">
    <property type="entry name" value="GLHYDRLASE20"/>
</dbReference>
<dbReference type="GO" id="GO:0016020">
    <property type="term" value="C:membrane"/>
    <property type="evidence" value="ECO:0007669"/>
    <property type="project" value="TreeGrafter"/>
</dbReference>
<accession>A0A7X9RY92</accession>
<evidence type="ECO:0000256" key="6">
    <source>
        <dbReference type="PIRSR" id="PIRSR625705-1"/>
    </source>
</evidence>
<keyword evidence="5" id="KW-0326">Glycosidase</keyword>
<dbReference type="Proteomes" id="UP000576082">
    <property type="component" value="Unassembled WGS sequence"/>
</dbReference>
<proteinExistence type="inferred from homology"/>
<dbReference type="SUPFAM" id="SSF55545">
    <property type="entry name" value="beta-N-acetylhexosaminidase-like domain"/>
    <property type="match status" value="1"/>
</dbReference>
<dbReference type="Pfam" id="PF02838">
    <property type="entry name" value="Glyco_hydro_20b"/>
    <property type="match status" value="1"/>
</dbReference>
<dbReference type="PANTHER" id="PTHR22600">
    <property type="entry name" value="BETA-HEXOSAMINIDASE"/>
    <property type="match status" value="1"/>
</dbReference>
<dbReference type="InterPro" id="IPR017853">
    <property type="entry name" value="GH"/>
</dbReference>
<dbReference type="Gene3D" id="3.20.20.80">
    <property type="entry name" value="Glycosidases"/>
    <property type="match status" value="1"/>
</dbReference>
<dbReference type="SUPFAM" id="SSF51445">
    <property type="entry name" value="(Trans)glycosidases"/>
    <property type="match status" value="1"/>
</dbReference>
<evidence type="ECO:0000313" key="11">
    <source>
        <dbReference type="Proteomes" id="UP000576082"/>
    </source>
</evidence>
<comment type="similarity">
    <text evidence="2">Belongs to the glycosyl hydrolase 20 family.</text>
</comment>
<dbReference type="InterPro" id="IPR015882">
    <property type="entry name" value="HEX_bac_N"/>
</dbReference>
<dbReference type="RefSeq" id="WP_169659152.1">
    <property type="nucleotide sequence ID" value="NZ_JABANE010000079.1"/>
</dbReference>
<dbReference type="PANTHER" id="PTHR22600:SF57">
    <property type="entry name" value="BETA-N-ACETYLHEXOSAMINIDASE"/>
    <property type="match status" value="1"/>
</dbReference>
<sequence length="730" mass="83078">MKLYLLTALLLVQSLVFAQNKPTLIPFPQEVNWNENHFILTNETTLFVEDKAFDIHHFLEEVKFQTGISLQVVENKEEATLQILLDQNIKEEEGYQLTVTDQLIKLEAKTTKGTINASATLLQLIGSTKEVPEVVINDAPLFAWRGMMLDVSRHFFDVETIKSYLDLMAHYKMNKFHWHLTEDQGWRIEVKQYPLLTENSAYRTEKDGTKYGGFYTQEEIKEVVAYAAKRGIEVIPEIDMPGHMVAALASYPEFSCTGGPFEVQTEWGVHEDVLCAGNERTYEFVQNILDEIMPLFPSKYMHIGGDECPKARWKECPKCQAKIKTEGLEDEHELQSYFIKRVEKMVNANGKKMTGWDEILEGGLSETATVQLWRDFHDKDAVRKIAEMRNDIIVSPTGMCYFDYDIVTTDVEQVYNYQPVPSDLAKEKHHHVLGGECTVWTERIPDNARLDFMVFPRIIAFSEALWIGQQQGFEDFSERLENEYSYLDSKGIQYGPSSKVLDVEVLNENGQLKVHAKPLIDGVSLKYKTPLSEVFVDYNKAVEVKETGKVIIKGYRNGRPYGDPVSSNFVMHKGSNATIELSTPPSNPYEKAGVQGLVDGRLGSERKFKDESWLGFNGKDVTATLSFENKTSISSIQLRAYDEVGSWIMAPKNIEVLYSKDGKKYKSANKFKSETVSTDGDVLIYNWEDLSKIKEIKSIKIIYTNGGKLPKGTMGSGNPSWLFIDEIIIQ</sequence>
<feature type="domain" description="Beta-hexosaminidase bacterial type N-terminal" evidence="9">
    <location>
        <begin position="22"/>
        <end position="139"/>
    </location>
</feature>
<comment type="catalytic activity">
    <reaction evidence="1">
        <text>Hydrolysis of terminal non-reducing N-acetyl-D-hexosamine residues in N-acetyl-beta-D-hexosaminides.</text>
        <dbReference type="EC" id="3.2.1.52"/>
    </reaction>
</comment>
<organism evidence="10 11">
    <name type="scientific">Flammeovirga aprica JL-4</name>
    <dbReference type="NCBI Taxonomy" id="694437"/>
    <lineage>
        <taxon>Bacteria</taxon>
        <taxon>Pseudomonadati</taxon>
        <taxon>Bacteroidota</taxon>
        <taxon>Cytophagia</taxon>
        <taxon>Cytophagales</taxon>
        <taxon>Flammeovirgaceae</taxon>
        <taxon>Flammeovirga</taxon>
    </lineage>
</organism>
<dbReference type="Gene3D" id="3.30.379.10">
    <property type="entry name" value="Chitobiase/beta-hexosaminidase domain 2-like"/>
    <property type="match status" value="1"/>
</dbReference>
<reference evidence="10 11" key="1">
    <citation type="submission" date="2020-04" db="EMBL/GenBank/DDBJ databases">
        <title>Flammeovirga sp. SR4, a novel species isolated from seawater.</title>
        <authorList>
            <person name="Wang X."/>
        </authorList>
    </citation>
    <scope>NUCLEOTIDE SEQUENCE [LARGE SCALE GENOMIC DNA]</scope>
    <source>
        <strain evidence="10 11">ATCC 23126</strain>
    </source>
</reference>
<name>A0A7X9RY92_9BACT</name>
<feature type="signal peptide" evidence="7">
    <location>
        <begin position="1"/>
        <end position="18"/>
    </location>
</feature>
<dbReference type="EMBL" id="JABANE010000079">
    <property type="protein sequence ID" value="NME70926.1"/>
    <property type="molecule type" value="Genomic_DNA"/>
</dbReference>
<evidence type="ECO:0000256" key="2">
    <source>
        <dbReference type="ARBA" id="ARBA00006285"/>
    </source>
</evidence>
<feature type="domain" description="Glycoside hydrolase family 20 catalytic" evidence="8">
    <location>
        <begin position="142"/>
        <end position="467"/>
    </location>
</feature>
<evidence type="ECO:0000256" key="4">
    <source>
        <dbReference type="ARBA" id="ARBA00022801"/>
    </source>
</evidence>
<dbReference type="EC" id="3.2.1.52" evidence="3"/>
<keyword evidence="4" id="KW-0378">Hydrolase</keyword>
<dbReference type="Pfam" id="PF00728">
    <property type="entry name" value="Glyco_hydro_20"/>
    <property type="match status" value="1"/>
</dbReference>
<evidence type="ECO:0000313" key="10">
    <source>
        <dbReference type="EMBL" id="NME70926.1"/>
    </source>
</evidence>
<dbReference type="InterPro" id="IPR029018">
    <property type="entry name" value="Hex-like_dom2"/>
</dbReference>
<keyword evidence="11" id="KW-1185">Reference proteome</keyword>
<gene>
    <name evidence="10" type="ORF">HHU12_23325</name>
</gene>
<comment type="caution">
    <text evidence="10">The sequence shown here is derived from an EMBL/GenBank/DDBJ whole genome shotgun (WGS) entry which is preliminary data.</text>
</comment>
<evidence type="ECO:0000256" key="3">
    <source>
        <dbReference type="ARBA" id="ARBA00012663"/>
    </source>
</evidence>
<evidence type="ECO:0000256" key="5">
    <source>
        <dbReference type="ARBA" id="ARBA00023295"/>
    </source>
</evidence>
<dbReference type="InterPro" id="IPR025705">
    <property type="entry name" value="Beta_hexosaminidase_sua/sub"/>
</dbReference>